<gene>
    <name evidence="1" type="ORF">E2R57_17670</name>
</gene>
<sequence length="76" mass="8377">MGIEQWWTRLQPSTREWLIENNGGVVPEDVVAEIARAGGPASTDPWWAGQGGEPGHYFPDEAIDWVEAMANDENPA</sequence>
<dbReference type="EMBL" id="SMZQ01000010">
    <property type="protein sequence ID" value="TDL33728.1"/>
    <property type="molecule type" value="Genomic_DNA"/>
</dbReference>
<protein>
    <submittedName>
        <fullName evidence="1">Uncharacterized protein</fullName>
    </submittedName>
</protein>
<reference evidence="1 2" key="1">
    <citation type="submission" date="2019-03" db="EMBL/GenBank/DDBJ databases">
        <title>Genome Sequencing and Assembly of Various Microbes Isolated from Partially Reclaimed Soil and Acid Mine Drainage (AMD) Site.</title>
        <authorList>
            <person name="Steinbock B."/>
            <person name="Bechtold R."/>
            <person name="Sevigny J.L."/>
            <person name="Thomas D."/>
            <person name="Cuthill L.R."/>
            <person name="Aveiro Johannsen E.J."/>
            <person name="Thomas K."/>
            <person name="Ghosh A."/>
        </authorList>
    </citation>
    <scope>NUCLEOTIDE SEQUENCE [LARGE SCALE GENOMIC DNA]</scope>
    <source>
        <strain evidence="1 2">S-A1</strain>
    </source>
</reference>
<evidence type="ECO:0000313" key="1">
    <source>
        <dbReference type="EMBL" id="TDL33728.1"/>
    </source>
</evidence>
<dbReference type="Proteomes" id="UP000294621">
    <property type="component" value="Unassembled WGS sequence"/>
</dbReference>
<proteinExistence type="predicted"/>
<dbReference type="AlphaFoldDB" id="A0A4V3B0N7"/>
<accession>A0A4V3B0N7</accession>
<dbReference type="OrthoDB" id="4467712at2"/>
<organism evidence="1 2">
    <name type="scientific">Arthrobacter nitrophenolicus</name>
    <dbReference type="NCBI Taxonomy" id="683150"/>
    <lineage>
        <taxon>Bacteria</taxon>
        <taxon>Bacillati</taxon>
        <taxon>Actinomycetota</taxon>
        <taxon>Actinomycetes</taxon>
        <taxon>Micrococcales</taxon>
        <taxon>Micrococcaceae</taxon>
        <taxon>Arthrobacter</taxon>
    </lineage>
</organism>
<comment type="caution">
    <text evidence="1">The sequence shown here is derived from an EMBL/GenBank/DDBJ whole genome shotgun (WGS) entry which is preliminary data.</text>
</comment>
<evidence type="ECO:0000313" key="2">
    <source>
        <dbReference type="Proteomes" id="UP000294621"/>
    </source>
</evidence>
<dbReference type="RefSeq" id="WP_133351247.1">
    <property type="nucleotide sequence ID" value="NZ_SMZQ01000010.1"/>
</dbReference>
<name>A0A4V3B0N7_9MICC</name>
<dbReference type="STRING" id="683150.G205_19246"/>